<dbReference type="PANTHER" id="PTHR11629:SF63">
    <property type="entry name" value="V-TYPE PROTON ATPASE SUBUNIT A"/>
    <property type="match status" value="1"/>
</dbReference>
<evidence type="ECO:0000256" key="9">
    <source>
        <dbReference type="SAM" id="Phobius"/>
    </source>
</evidence>
<feature type="transmembrane region" description="Helical" evidence="9">
    <location>
        <begin position="434"/>
        <end position="455"/>
    </location>
</feature>
<dbReference type="InterPro" id="IPR002490">
    <property type="entry name" value="V-ATPase_116kDa_su"/>
</dbReference>
<evidence type="ECO:0000256" key="6">
    <source>
        <dbReference type="ARBA" id="ARBA00023065"/>
    </source>
</evidence>
<evidence type="ECO:0000256" key="7">
    <source>
        <dbReference type="ARBA" id="ARBA00023136"/>
    </source>
</evidence>
<feature type="transmembrane region" description="Helical" evidence="9">
    <location>
        <begin position="467"/>
        <end position="489"/>
    </location>
</feature>
<keyword evidence="11" id="KW-1185">Reference proteome</keyword>
<keyword evidence="5 9" id="KW-1133">Transmembrane helix</keyword>
<feature type="transmembrane region" description="Helical" evidence="9">
    <location>
        <begin position="361"/>
        <end position="385"/>
    </location>
</feature>
<name>A0ABZ1CRN4_9PROT</name>
<feature type="transmembrane region" description="Helical" evidence="9">
    <location>
        <begin position="495"/>
        <end position="513"/>
    </location>
</feature>
<evidence type="ECO:0000256" key="2">
    <source>
        <dbReference type="ARBA" id="ARBA00009904"/>
    </source>
</evidence>
<evidence type="ECO:0000256" key="5">
    <source>
        <dbReference type="ARBA" id="ARBA00022989"/>
    </source>
</evidence>
<feature type="transmembrane region" description="Helical" evidence="9">
    <location>
        <begin position="580"/>
        <end position="604"/>
    </location>
</feature>
<feature type="transmembrane region" description="Helical" evidence="9">
    <location>
        <begin position="392"/>
        <end position="414"/>
    </location>
</feature>
<evidence type="ECO:0000256" key="4">
    <source>
        <dbReference type="ARBA" id="ARBA00022692"/>
    </source>
</evidence>
<dbReference type="Gene3D" id="3.30.70.2750">
    <property type="match status" value="1"/>
</dbReference>
<evidence type="ECO:0000256" key="1">
    <source>
        <dbReference type="ARBA" id="ARBA00004141"/>
    </source>
</evidence>
<evidence type="ECO:0000313" key="11">
    <source>
        <dbReference type="Proteomes" id="UP001334732"/>
    </source>
</evidence>
<sequence>MLRAEPLLRIELLMLASEVQDATLALARFGVFSPAASALDQLAESPAAAYREAWLEADARLAKLLEQCGDTGPLQIPADAEAPALADLEELNAWLKEVWGACLACHESEMRIAETRSHLDALEETLGKLEGLDVDLARLLRQDGLLAVRIGSLPAGEARRVTEALAMSSHLVARFDQVGEQVFAVIAGPRARQDEVAGLLSQAGWHELPVPAELRTHPQAARAWLEAERSRLQADSTAACEVRDGLHDRFGPRLREARLRLALARPLAEAALAGVRGRGGLAALSGWIPKRQLDALRATLDSRFHGRYWLELREPAPRDLAEVPSLVRYPAWLAPFVPLVKSYGVPRYGEFDPVLPFAFTYLLLFGAMFGDVGHGGVLLLLALALRKRLGRLAWVGVAAGAVSMLFGLLYGSVFGFEDLLAPLWLSPLHNPERVLGIAVAFGVGFIGCTLLANIWNRGVAGRAAEALFDAGGLAGLAFYLGSVGLLASLAGLASVGRAAAVVAAAGLAAIAAYKWTEIRGTPGERMLVAFIEVLETAISLFSNTLSFMRVAAFSLNHVALALAVFTLANGMQAAGHGLTVVLGNAVIIVLEGGIVAIQALRLMYYEGFSRFFSGDGKSFVPLRLAEQ</sequence>
<feature type="transmembrane region" description="Helical" evidence="9">
    <location>
        <begin position="547"/>
        <end position="568"/>
    </location>
</feature>
<dbReference type="RefSeq" id="WP_324781105.1">
    <property type="nucleotide sequence ID" value="NZ_CP141769.1"/>
</dbReference>
<gene>
    <name evidence="10" type="ORF">VA613_06790</name>
</gene>
<protein>
    <submittedName>
        <fullName evidence="10">V-type ATPase 116kDa subunit family protein</fullName>
    </submittedName>
</protein>
<proteinExistence type="inferred from homology"/>
<comment type="subcellular location">
    <subcellularLocation>
        <location evidence="1">Membrane</location>
        <topology evidence="1">Multi-pass membrane protein</topology>
    </subcellularLocation>
</comment>
<feature type="coiled-coil region" evidence="8">
    <location>
        <begin position="105"/>
        <end position="142"/>
    </location>
</feature>
<accession>A0ABZ1CRN4</accession>
<dbReference type="Gene3D" id="3.30.70.2170">
    <property type="match status" value="1"/>
</dbReference>
<dbReference type="Gene3D" id="1.20.1460.20">
    <property type="match status" value="1"/>
</dbReference>
<dbReference type="PANTHER" id="PTHR11629">
    <property type="entry name" value="VACUOLAR PROTON ATPASES"/>
    <property type="match status" value="1"/>
</dbReference>
<dbReference type="EMBL" id="CP141769">
    <property type="protein sequence ID" value="WRS40578.1"/>
    <property type="molecule type" value="Genomic_DNA"/>
</dbReference>
<reference evidence="10 11" key="1">
    <citation type="submission" date="2023-12" db="EMBL/GenBank/DDBJ databases">
        <title>Thiobacillus sedimentum sp. nov., a chemolithoautotrophic sulfur-oxidizing bacterium isolated from freshwater sediment.</title>
        <authorList>
            <person name="Luo J."/>
            <person name="Dai C."/>
        </authorList>
    </citation>
    <scope>NUCLEOTIDE SEQUENCE [LARGE SCALE GENOMIC DNA]</scope>
    <source>
        <strain evidence="10 11">SCUT-2</strain>
    </source>
</reference>
<keyword evidence="8" id="KW-0175">Coiled coil</keyword>
<keyword evidence="6" id="KW-0406">Ion transport</keyword>
<evidence type="ECO:0000313" key="10">
    <source>
        <dbReference type="EMBL" id="WRS40578.1"/>
    </source>
</evidence>
<evidence type="ECO:0000256" key="8">
    <source>
        <dbReference type="SAM" id="Coils"/>
    </source>
</evidence>
<evidence type="ECO:0000256" key="3">
    <source>
        <dbReference type="ARBA" id="ARBA00022448"/>
    </source>
</evidence>
<keyword evidence="3" id="KW-0813">Transport</keyword>
<keyword evidence="7 9" id="KW-0472">Membrane</keyword>
<organism evidence="10 11">
    <name type="scientific">Thiobacillus sedimenti</name>
    <dbReference type="NCBI Taxonomy" id="3110231"/>
    <lineage>
        <taxon>Bacteria</taxon>
        <taxon>Pseudomonadati</taxon>
        <taxon>Pseudomonadota</taxon>
        <taxon>Betaproteobacteria</taxon>
        <taxon>Nitrosomonadales</taxon>
        <taxon>Thiobacillaceae</taxon>
        <taxon>Thiobacillus</taxon>
    </lineage>
</organism>
<dbReference type="Proteomes" id="UP001334732">
    <property type="component" value="Chromosome"/>
</dbReference>
<keyword evidence="4 9" id="KW-0812">Transmembrane</keyword>
<comment type="similarity">
    <text evidence="2">Belongs to the V-ATPase 116 kDa subunit family.</text>
</comment>
<dbReference type="Pfam" id="PF01496">
    <property type="entry name" value="V_ATPase_I"/>
    <property type="match status" value="2"/>
</dbReference>